<accession>A0ACC2RC88</accession>
<organism evidence="1 2">
    <name type="scientific">Mythimna loreyi</name>
    <dbReference type="NCBI Taxonomy" id="667449"/>
    <lineage>
        <taxon>Eukaryota</taxon>
        <taxon>Metazoa</taxon>
        <taxon>Ecdysozoa</taxon>
        <taxon>Arthropoda</taxon>
        <taxon>Hexapoda</taxon>
        <taxon>Insecta</taxon>
        <taxon>Pterygota</taxon>
        <taxon>Neoptera</taxon>
        <taxon>Endopterygota</taxon>
        <taxon>Lepidoptera</taxon>
        <taxon>Glossata</taxon>
        <taxon>Ditrysia</taxon>
        <taxon>Noctuoidea</taxon>
        <taxon>Noctuidae</taxon>
        <taxon>Noctuinae</taxon>
        <taxon>Hadenini</taxon>
        <taxon>Mythimna</taxon>
    </lineage>
</organism>
<reference evidence="1" key="1">
    <citation type="submission" date="2023-03" db="EMBL/GenBank/DDBJ databases">
        <title>Chromosome-level genomes of two armyworms, Mythimna separata and Mythimna loreyi, provide insights into the biosynthesis and reception of sex pheromones.</title>
        <authorList>
            <person name="Zhao H."/>
        </authorList>
    </citation>
    <scope>NUCLEOTIDE SEQUENCE</scope>
    <source>
        <strain evidence="1">BeijingLab</strain>
    </source>
</reference>
<protein>
    <submittedName>
        <fullName evidence="1">Uncharacterized protein</fullName>
    </submittedName>
</protein>
<gene>
    <name evidence="1" type="ORF">PYW08_000362</name>
</gene>
<dbReference type="Proteomes" id="UP001231649">
    <property type="component" value="Chromosome 1"/>
</dbReference>
<evidence type="ECO:0000313" key="1">
    <source>
        <dbReference type="EMBL" id="KAJ8737767.1"/>
    </source>
</evidence>
<evidence type="ECO:0000313" key="2">
    <source>
        <dbReference type="Proteomes" id="UP001231649"/>
    </source>
</evidence>
<dbReference type="EMBL" id="CM056777">
    <property type="protein sequence ID" value="KAJ8737767.1"/>
    <property type="molecule type" value="Genomic_DNA"/>
</dbReference>
<comment type="caution">
    <text evidence="1">The sequence shown here is derived from an EMBL/GenBank/DDBJ whole genome shotgun (WGS) entry which is preliminary data.</text>
</comment>
<proteinExistence type="predicted"/>
<sequence length="309" mass="32879">MYSRRTLTEVSNLAPISKKFGAGSTGKSGAGSIGKSGAGSLGKSGAGGLGKSGTTGFGKSPGSKISSSKSSSSTPKLPTGFGSSSGGKTSGSSSSKSYGLSPFSTPKDKSSKTGFGIIWIPTRKNKKKEVVYSGVNDKYPKAKYERSPSMYRLMSGDSPDFQPHKKKEEETDLLMPDRTKVPIASIATAGTALGASEVPSDSTAVGNADEKQEFIQRHDNKEDSKEAAGDTNKDLKSEKSDDYLENDKIKNKPEKGEKDTEKFEDKVDSVYLRPPPPHKTRSAATVEEEESCGIKCLYYTIQCCDCVLM</sequence>
<name>A0ACC2RC88_9NEOP</name>
<keyword evidence="2" id="KW-1185">Reference proteome</keyword>